<dbReference type="EMBL" id="JACGCM010000140">
    <property type="protein sequence ID" value="KAF6175955.1"/>
    <property type="molecule type" value="Genomic_DNA"/>
</dbReference>
<dbReference type="PANTHER" id="PTHR22767">
    <property type="entry name" value="N-TERMINAL ACETYLTRANSFERASE-RELATED"/>
    <property type="match status" value="1"/>
</dbReference>
<feature type="non-terminal residue" evidence="3">
    <location>
        <position position="1"/>
    </location>
</feature>
<dbReference type="AlphaFoldDB" id="A0A7J7P923"/>
<dbReference type="OrthoDB" id="10263032at2759"/>
<comment type="caution">
    <text evidence="3">The sequence shown here is derived from an EMBL/GenBank/DDBJ whole genome shotgun (WGS) entry which is preliminary data.</text>
</comment>
<dbReference type="InterPro" id="IPR021183">
    <property type="entry name" value="NatA_aux_su"/>
</dbReference>
<protein>
    <submittedName>
        <fullName evidence="3">Uncharacterized protein</fullName>
    </submittedName>
</protein>
<dbReference type="Pfam" id="PF12569">
    <property type="entry name" value="NatA_aux_su"/>
    <property type="match status" value="2"/>
</dbReference>
<dbReference type="Proteomes" id="UP000541444">
    <property type="component" value="Unassembled WGS sequence"/>
</dbReference>
<sequence length="129" mass="14222">ADQVGLAEKTAVLLTKDGDQHNTLHDMQCIWKMTLRAYEEMLKLQDRLHSHPYSHKAAVGSIRCYIQSGGSGVSKSGKRQPAKAVDLDPHGAKLLQVKDPLLEATKYLKLLQANSAESMETHIPIMGAF</sequence>
<evidence type="ECO:0000256" key="2">
    <source>
        <dbReference type="ARBA" id="ARBA00022803"/>
    </source>
</evidence>
<organism evidence="3 4">
    <name type="scientific">Kingdonia uniflora</name>
    <dbReference type="NCBI Taxonomy" id="39325"/>
    <lineage>
        <taxon>Eukaryota</taxon>
        <taxon>Viridiplantae</taxon>
        <taxon>Streptophyta</taxon>
        <taxon>Embryophyta</taxon>
        <taxon>Tracheophyta</taxon>
        <taxon>Spermatophyta</taxon>
        <taxon>Magnoliopsida</taxon>
        <taxon>Ranunculales</taxon>
        <taxon>Circaeasteraceae</taxon>
        <taxon>Kingdonia</taxon>
    </lineage>
</organism>
<gene>
    <name evidence="3" type="ORF">GIB67_003443</name>
</gene>
<proteinExistence type="predicted"/>
<reference evidence="3 4" key="1">
    <citation type="journal article" date="2020" name="IScience">
        <title>Genome Sequencing of the Endangered Kingdonia uniflora (Circaeasteraceae, Ranunculales) Reveals Potential Mechanisms of Evolutionary Specialization.</title>
        <authorList>
            <person name="Sun Y."/>
            <person name="Deng T."/>
            <person name="Zhang A."/>
            <person name="Moore M.J."/>
            <person name="Landis J.B."/>
            <person name="Lin N."/>
            <person name="Zhang H."/>
            <person name="Zhang X."/>
            <person name="Huang J."/>
            <person name="Zhang X."/>
            <person name="Sun H."/>
            <person name="Wang H."/>
        </authorList>
    </citation>
    <scope>NUCLEOTIDE SEQUENCE [LARGE SCALE GENOMIC DNA]</scope>
    <source>
        <strain evidence="3">TB1705</strain>
        <tissue evidence="3">Leaf</tissue>
    </source>
</reference>
<evidence type="ECO:0000313" key="4">
    <source>
        <dbReference type="Proteomes" id="UP000541444"/>
    </source>
</evidence>
<keyword evidence="4" id="KW-1185">Reference proteome</keyword>
<keyword evidence="1" id="KW-0677">Repeat</keyword>
<dbReference type="Gene3D" id="1.25.40.1010">
    <property type="match status" value="2"/>
</dbReference>
<keyword evidence="2" id="KW-0802">TPR repeat</keyword>
<dbReference type="GO" id="GO:0005737">
    <property type="term" value="C:cytoplasm"/>
    <property type="evidence" value="ECO:0007669"/>
    <property type="project" value="TreeGrafter"/>
</dbReference>
<name>A0A7J7P923_9MAGN</name>
<accession>A0A7J7P923</accession>
<evidence type="ECO:0000256" key="1">
    <source>
        <dbReference type="ARBA" id="ARBA00022737"/>
    </source>
</evidence>
<dbReference type="PANTHER" id="PTHR22767:SF2">
    <property type="entry name" value="N(ALPHA)-ACETYLTRANSFERASE 15_16, ISOFORM A"/>
    <property type="match status" value="1"/>
</dbReference>
<evidence type="ECO:0000313" key="3">
    <source>
        <dbReference type="EMBL" id="KAF6175955.1"/>
    </source>
</evidence>